<dbReference type="Pfam" id="PF00589">
    <property type="entry name" value="Phage_integrase"/>
    <property type="match status" value="1"/>
</dbReference>
<evidence type="ECO:0000256" key="1">
    <source>
        <dbReference type="ARBA" id="ARBA00022908"/>
    </source>
</evidence>
<evidence type="ECO:0000256" key="2">
    <source>
        <dbReference type="ARBA" id="ARBA00023172"/>
    </source>
</evidence>
<dbReference type="Proteomes" id="UP000183050">
    <property type="component" value="Chromosome"/>
</dbReference>
<dbReference type="GO" id="GO:0006310">
    <property type="term" value="P:DNA recombination"/>
    <property type="evidence" value="ECO:0007669"/>
    <property type="project" value="UniProtKB-KW"/>
</dbReference>
<dbReference type="InterPro" id="IPR050090">
    <property type="entry name" value="Tyrosine_recombinase_XerCD"/>
</dbReference>
<dbReference type="Gene3D" id="1.10.443.10">
    <property type="entry name" value="Intergrase catalytic core"/>
    <property type="match status" value="1"/>
</dbReference>
<dbReference type="CDD" id="cd00796">
    <property type="entry name" value="INT_Rci_Hp1_C"/>
    <property type="match status" value="1"/>
</dbReference>
<reference evidence="4 5" key="1">
    <citation type="submission" date="2016-11" db="EMBL/GenBank/DDBJ databases">
        <title>Rhizobium leguminosarum bv. viciae strain Vaf12 isolated from Vavilovia formosa root nodules from Russia, Dagestan.</title>
        <authorList>
            <person name="Kimeklis A."/>
        </authorList>
    </citation>
    <scope>NUCLEOTIDE SEQUENCE [LARGE SCALE GENOMIC DNA]</scope>
    <source>
        <strain evidence="4 5">Vaf-108</strain>
    </source>
</reference>
<proteinExistence type="predicted"/>
<dbReference type="PANTHER" id="PTHR30349">
    <property type="entry name" value="PHAGE INTEGRASE-RELATED"/>
    <property type="match status" value="1"/>
</dbReference>
<evidence type="ECO:0000313" key="5">
    <source>
        <dbReference type="Proteomes" id="UP000183050"/>
    </source>
</evidence>
<dbReference type="PANTHER" id="PTHR30349:SF88">
    <property type="entry name" value="BLL1584 PROTEIN"/>
    <property type="match status" value="1"/>
</dbReference>
<dbReference type="EMBL" id="CP018228">
    <property type="protein sequence ID" value="API54849.1"/>
    <property type="molecule type" value="Genomic_DNA"/>
</dbReference>
<organism evidence="4 5">
    <name type="scientific">Rhizobium leguminosarum</name>
    <dbReference type="NCBI Taxonomy" id="384"/>
    <lineage>
        <taxon>Bacteria</taxon>
        <taxon>Pseudomonadati</taxon>
        <taxon>Pseudomonadota</taxon>
        <taxon>Alphaproteobacteria</taxon>
        <taxon>Hyphomicrobiales</taxon>
        <taxon>Rhizobiaceae</taxon>
        <taxon>Rhizobium/Agrobacterium group</taxon>
        <taxon>Rhizobium</taxon>
    </lineage>
</organism>
<dbReference type="InterPro" id="IPR011010">
    <property type="entry name" value="DNA_brk_join_enz"/>
</dbReference>
<dbReference type="GO" id="GO:0003677">
    <property type="term" value="F:DNA binding"/>
    <property type="evidence" value="ECO:0007669"/>
    <property type="project" value="InterPro"/>
</dbReference>
<dbReference type="SUPFAM" id="SSF56349">
    <property type="entry name" value="DNA breaking-rejoining enzymes"/>
    <property type="match status" value="1"/>
</dbReference>
<dbReference type="InterPro" id="IPR013762">
    <property type="entry name" value="Integrase-like_cat_sf"/>
</dbReference>
<dbReference type="PROSITE" id="PS51898">
    <property type="entry name" value="TYR_RECOMBINASE"/>
    <property type="match status" value="1"/>
</dbReference>
<keyword evidence="1" id="KW-0229">DNA integration</keyword>
<protein>
    <submittedName>
        <fullName evidence="4">Integrase</fullName>
    </submittedName>
</protein>
<evidence type="ECO:0000313" key="4">
    <source>
        <dbReference type="EMBL" id="API54849.1"/>
    </source>
</evidence>
<dbReference type="GO" id="GO:0015074">
    <property type="term" value="P:DNA integration"/>
    <property type="evidence" value="ECO:0007669"/>
    <property type="project" value="UniProtKB-KW"/>
</dbReference>
<dbReference type="InterPro" id="IPR002104">
    <property type="entry name" value="Integrase_catalytic"/>
</dbReference>
<evidence type="ECO:0000259" key="3">
    <source>
        <dbReference type="PROSITE" id="PS51898"/>
    </source>
</evidence>
<keyword evidence="2" id="KW-0233">DNA recombination</keyword>
<feature type="domain" description="Tyr recombinase" evidence="3">
    <location>
        <begin position="69"/>
        <end position="262"/>
    </location>
</feature>
<name>A0A1L3ZGS7_RHILE</name>
<sequence length="264" mass="29838">MIGRLNDFFGDMLLNEIKGQTCREYASDRGSLGGARRDLEVLRAGINFYHAENTLDMVPKVTLPEKGMPRQKWLTRQEVARLLRAARNEKQCGHLVRLIMIGLYTGTRLSAVLNLQWMPNTTAGHVDLDRGVIYRRADGERVAHNKRRTPVKVPPRLLRFLRYWHKADTAMDSEGRPITLRYVVTYAGEKIVKPHKAFRTVRDAAGFGDDVTPHVLRHTRATWLAQAGVDTEQAAASLGLTAEEFERTYAHASPDFQSQAANAF</sequence>
<accession>A0A1L3ZGS7</accession>
<gene>
    <name evidence="4" type="ORF">BMW22_15965</name>
</gene>
<dbReference type="AlphaFoldDB" id="A0A1L3ZGS7"/>